<evidence type="ECO:0000256" key="1">
    <source>
        <dbReference type="SAM" id="MobiDB-lite"/>
    </source>
</evidence>
<dbReference type="EMBL" id="WHZX01000006">
    <property type="protein sequence ID" value="NEG72149.1"/>
    <property type="molecule type" value="Genomic_DNA"/>
</dbReference>
<comment type="caution">
    <text evidence="2">The sequence shown here is derived from an EMBL/GenBank/DDBJ whole genome shotgun (WGS) entry which is preliminary data.</text>
</comment>
<dbReference type="Proteomes" id="UP000469943">
    <property type="component" value="Unassembled WGS sequence"/>
</dbReference>
<feature type="region of interest" description="Disordered" evidence="1">
    <location>
        <begin position="120"/>
        <end position="148"/>
    </location>
</feature>
<sequence length="148" mass="15405">MAASRPATTITGANGTLPAYGVSDCGSNRIHRAIHASPSSPISNHHTTIAGRPNRPTPSPVINVHVTSPNPNAPGFANASRHCSTAAMTANSSDCTTTNRLLMISPYVTFATSCARPPAAIHARGTRRQRTSSTPTASPQIRLGNNAR</sequence>
<proteinExistence type="predicted"/>
<name>A0A7K3TDC4_9BIFI</name>
<evidence type="ECO:0000313" key="2">
    <source>
        <dbReference type="EMBL" id="NEG72149.1"/>
    </source>
</evidence>
<organism evidence="2 3">
    <name type="scientific">Bifidobacterium ramosum</name>
    <dbReference type="NCBI Taxonomy" id="1798158"/>
    <lineage>
        <taxon>Bacteria</taxon>
        <taxon>Bacillati</taxon>
        <taxon>Actinomycetota</taxon>
        <taxon>Actinomycetes</taxon>
        <taxon>Bifidobacteriales</taxon>
        <taxon>Bifidobacteriaceae</taxon>
        <taxon>Bifidobacterium</taxon>
    </lineage>
</organism>
<reference evidence="2 3" key="1">
    <citation type="submission" date="2019-10" db="EMBL/GenBank/DDBJ databases">
        <title>Bifidobacterium from non-human primates.</title>
        <authorList>
            <person name="Modesto M."/>
        </authorList>
    </citation>
    <scope>NUCLEOTIDE SEQUENCE [LARGE SCALE GENOMIC DNA]</scope>
    <source>
        <strain evidence="2 3">TREM</strain>
    </source>
</reference>
<protein>
    <submittedName>
        <fullName evidence="2">Ribonuclease E</fullName>
    </submittedName>
</protein>
<feature type="compositionally biased region" description="Polar residues" evidence="1">
    <location>
        <begin position="37"/>
        <end position="47"/>
    </location>
</feature>
<dbReference type="AlphaFoldDB" id="A0A7K3TDC4"/>
<gene>
    <name evidence="2" type="ORF">GFD24_08045</name>
</gene>
<accession>A0A7K3TDC4</accession>
<evidence type="ECO:0000313" key="3">
    <source>
        <dbReference type="Proteomes" id="UP000469943"/>
    </source>
</evidence>
<feature type="region of interest" description="Disordered" evidence="1">
    <location>
        <begin position="36"/>
        <end position="59"/>
    </location>
</feature>